<gene>
    <name evidence="2" type="ORF">COU97_02115</name>
</gene>
<feature type="domain" description="Glycosyltransferase 2-like" evidence="1">
    <location>
        <begin position="3"/>
        <end position="123"/>
    </location>
</feature>
<reference evidence="3" key="1">
    <citation type="submission" date="2017-09" db="EMBL/GenBank/DDBJ databases">
        <title>Depth-based differentiation of microbial function through sediment-hosted aquifers and enrichment of novel symbionts in the deep terrestrial subsurface.</title>
        <authorList>
            <person name="Probst A.J."/>
            <person name="Ladd B."/>
            <person name="Jarett J.K."/>
            <person name="Geller-Mcgrath D.E."/>
            <person name="Sieber C.M.K."/>
            <person name="Emerson J.B."/>
            <person name="Anantharaman K."/>
            <person name="Thomas B.C."/>
            <person name="Malmstrom R."/>
            <person name="Stieglmeier M."/>
            <person name="Klingl A."/>
            <person name="Woyke T."/>
            <person name="Ryan C.M."/>
            <person name="Banfield J.F."/>
        </authorList>
    </citation>
    <scope>NUCLEOTIDE SEQUENCE [LARGE SCALE GENOMIC DNA]</scope>
</reference>
<comment type="caution">
    <text evidence="2">The sequence shown here is derived from an EMBL/GenBank/DDBJ whole genome shotgun (WGS) entry which is preliminary data.</text>
</comment>
<evidence type="ECO:0000313" key="3">
    <source>
        <dbReference type="Proteomes" id="UP000231579"/>
    </source>
</evidence>
<evidence type="ECO:0000259" key="1">
    <source>
        <dbReference type="Pfam" id="PF00535"/>
    </source>
</evidence>
<dbReference type="PANTHER" id="PTHR43630">
    <property type="entry name" value="POLY-BETA-1,6-N-ACETYL-D-GLUCOSAMINE SYNTHASE"/>
    <property type="match status" value="1"/>
</dbReference>
<dbReference type="SUPFAM" id="SSF53448">
    <property type="entry name" value="Nucleotide-diphospho-sugar transferases"/>
    <property type="match status" value="1"/>
</dbReference>
<dbReference type="Pfam" id="PF00535">
    <property type="entry name" value="Glycos_transf_2"/>
    <property type="match status" value="1"/>
</dbReference>
<accession>A0A2M8L6X2</accession>
<dbReference type="AlphaFoldDB" id="A0A2M8L6X2"/>
<protein>
    <recommendedName>
        <fullName evidence="1">Glycosyltransferase 2-like domain-containing protein</fullName>
    </recommendedName>
</protein>
<dbReference type="CDD" id="cd02511">
    <property type="entry name" value="Beta4Glucosyltransferase"/>
    <property type="match status" value="1"/>
</dbReference>
<evidence type="ECO:0000313" key="2">
    <source>
        <dbReference type="EMBL" id="PJE69986.1"/>
    </source>
</evidence>
<sequence length="243" mass="27891">MLSAIVLTKNEAGNITACLKSLRWCDEIIVIDDCSQDETVVLAQKLGAKVYRRALQNDFAGQRNFGLAKASGAWVLFVDADERVTPPLRDEIIQAINLPVAGYFLKRVDYLWGRPLQHGETAHVRLLRLARKTAGQWQRQVHEIWQIKGATEELKNPLFHYPHQDLSEFIDHLNFHSSLHAQALAKEHKKSSIVKVVFYPPAKFLQNYFWRQGFLDGMPGLISALMMSWHSFFSHAKQYVKNH</sequence>
<dbReference type="EMBL" id="PFEM01000031">
    <property type="protein sequence ID" value="PJE69986.1"/>
    <property type="molecule type" value="Genomic_DNA"/>
</dbReference>
<dbReference type="Proteomes" id="UP000231579">
    <property type="component" value="Unassembled WGS sequence"/>
</dbReference>
<proteinExistence type="predicted"/>
<dbReference type="Gene3D" id="3.90.550.10">
    <property type="entry name" value="Spore Coat Polysaccharide Biosynthesis Protein SpsA, Chain A"/>
    <property type="match status" value="1"/>
</dbReference>
<dbReference type="InterPro" id="IPR029044">
    <property type="entry name" value="Nucleotide-diphossugar_trans"/>
</dbReference>
<organism evidence="2 3">
    <name type="scientific">Candidatus Shapirobacteria bacterium CG10_big_fil_rev_8_21_14_0_10_48_15</name>
    <dbReference type="NCBI Taxonomy" id="1974484"/>
    <lineage>
        <taxon>Bacteria</taxon>
        <taxon>Candidatus Shapironibacteriota</taxon>
    </lineage>
</organism>
<dbReference type="InterPro" id="IPR001173">
    <property type="entry name" value="Glyco_trans_2-like"/>
</dbReference>
<dbReference type="PANTHER" id="PTHR43630:SF2">
    <property type="entry name" value="GLYCOSYLTRANSFERASE"/>
    <property type="match status" value="1"/>
</dbReference>
<name>A0A2M8L6X2_9BACT</name>